<evidence type="ECO:0000313" key="2">
    <source>
        <dbReference type="Proteomes" id="UP001059824"/>
    </source>
</evidence>
<evidence type="ECO:0000313" key="1">
    <source>
        <dbReference type="EMBL" id="QHN42737.1"/>
    </source>
</evidence>
<keyword evidence="2" id="KW-1185">Reference proteome</keyword>
<accession>A0A857MTI8</accession>
<evidence type="ECO:0008006" key="3">
    <source>
        <dbReference type="Google" id="ProtNLM"/>
    </source>
</evidence>
<sequence length="353" mass="39585">MTAHMEMSCASNDDFATMPRDESGDFLLQEFVNPVTKTETLYEDETRRAHILKERVEMGNGTYYEVTSTLAKERTIDLGITATAAWLTHDRGLNQDRALRAARLGIDTVFISPQQNLDRRGHFGKSVCNIIEISDYMHRRHDRDPDNLWVDGISRGSMHALGVTAKAPFVDDKKVLVGDYTVPCFPEGIDLKRDLVQLPELVLNEFSASTAFLKLPFNAVTSYPRTIAFSPKMQFQQLKEVPTLLSGAVGNAARHMPSDTFGHVTNYLGDIMGQGRRWEPIFAEYDNITVENFKGGGHLSLAAPRCQEKWEDRLKAVHEVIESDPRIVQLGSSALCEAVRSTSNTFRHRPIAA</sequence>
<dbReference type="KEGG" id="mama:GII36_02615"/>
<dbReference type="Proteomes" id="UP001059824">
    <property type="component" value="Chromosome"/>
</dbReference>
<reference evidence="1" key="1">
    <citation type="journal article" date="2021" name="Nat. Microbiol.">
        <title>Cocultivation of an ultrasmall environmental parasitic bacterium with lytic ability against bacteria associated with wastewater foams.</title>
        <authorList>
            <person name="Batinovic S."/>
            <person name="Rose J.J.A."/>
            <person name="Ratcliffe J."/>
            <person name="Seviour R.J."/>
            <person name="Petrovski S."/>
        </authorList>
    </citation>
    <scope>NUCLEOTIDE SEQUENCE</scope>
    <source>
        <strain evidence="1">JR1</strain>
    </source>
</reference>
<dbReference type="EMBL" id="CP045921">
    <property type="protein sequence ID" value="QHN42737.1"/>
    <property type="molecule type" value="Genomic_DNA"/>
</dbReference>
<proteinExistence type="predicted"/>
<protein>
    <recommendedName>
        <fullName evidence="3">Alpha/beta hydrolase</fullName>
    </recommendedName>
</protein>
<organism evidence="1 2">
    <name type="scientific">Candidatus Mycosynbacter amalyticus</name>
    <dbReference type="NCBI Taxonomy" id="2665156"/>
    <lineage>
        <taxon>Bacteria</taxon>
        <taxon>Candidatus Saccharimonadota</taxon>
        <taxon>Candidatus Saccharimonadota incertae sedis</taxon>
        <taxon>Candidatus Mycosynbacter</taxon>
    </lineage>
</organism>
<dbReference type="AlphaFoldDB" id="A0A857MTI8"/>
<name>A0A857MTI8_9BACT</name>
<gene>
    <name evidence="1" type="ORF">GII36_02615</name>
</gene>